<dbReference type="EMBL" id="CP097118">
    <property type="protein sequence ID" value="USS87752.1"/>
    <property type="molecule type" value="Genomic_DNA"/>
</dbReference>
<name>A0ABY5BTI6_9LACO</name>
<dbReference type="InterPro" id="IPR017552">
    <property type="entry name" value="PHI/rmpB"/>
</dbReference>
<evidence type="ECO:0000256" key="1">
    <source>
        <dbReference type="ARBA" id="ARBA00009235"/>
    </source>
</evidence>
<dbReference type="SUPFAM" id="SSF53697">
    <property type="entry name" value="SIS domain"/>
    <property type="match status" value="1"/>
</dbReference>
<dbReference type="Gene3D" id="3.40.50.10490">
    <property type="entry name" value="Glucose-6-phosphate isomerase like protein, domain 1"/>
    <property type="match status" value="1"/>
</dbReference>
<accession>A0ABY5BTI6</accession>
<dbReference type="PROSITE" id="PS51464">
    <property type="entry name" value="SIS"/>
    <property type="match status" value="1"/>
</dbReference>
<evidence type="ECO:0000313" key="3">
    <source>
        <dbReference type="EMBL" id="USS87752.1"/>
    </source>
</evidence>
<keyword evidence="4" id="KW-1185">Reference proteome</keyword>
<dbReference type="InterPro" id="IPR046348">
    <property type="entry name" value="SIS_dom_sf"/>
</dbReference>
<reference evidence="3" key="1">
    <citation type="submission" date="2022-05" db="EMBL/GenBank/DDBJ databases">
        <authorList>
            <person name="Oliphant S.A."/>
            <person name="Watson-Haigh N.S."/>
            <person name="Sumby K.M."/>
            <person name="Gardner J.M."/>
            <person name="Jiranek V."/>
        </authorList>
    </citation>
    <scope>NUCLEOTIDE SEQUENCE</scope>
    <source>
        <strain evidence="3">KI11_C11</strain>
    </source>
</reference>
<dbReference type="Proteomes" id="UP001057025">
    <property type="component" value="Chromosome"/>
</dbReference>
<evidence type="ECO:0000313" key="4">
    <source>
        <dbReference type="Proteomes" id="UP001057025"/>
    </source>
</evidence>
<dbReference type="PANTHER" id="PTHR43443">
    <property type="entry name" value="3-HEXULOSE-6-PHOSPHATE ISOMERASE"/>
    <property type="match status" value="1"/>
</dbReference>
<evidence type="ECO:0000259" key="2">
    <source>
        <dbReference type="PROSITE" id="PS51464"/>
    </source>
</evidence>
<protein>
    <submittedName>
        <fullName evidence="3">SIS domain-containing protein</fullName>
    </submittedName>
</protein>
<dbReference type="InterPro" id="IPR001347">
    <property type="entry name" value="SIS_dom"/>
</dbReference>
<gene>
    <name evidence="3" type="ORF">M3M39_06520</name>
</gene>
<dbReference type="PANTHER" id="PTHR43443:SF1">
    <property type="entry name" value="3-HEXULOSE-6-PHOSPHATE ISOMERASE"/>
    <property type="match status" value="1"/>
</dbReference>
<dbReference type="NCBIfam" id="TIGR03127">
    <property type="entry name" value="RuMP_HxlB"/>
    <property type="match status" value="1"/>
</dbReference>
<feature type="domain" description="SIS" evidence="2">
    <location>
        <begin position="20"/>
        <end position="173"/>
    </location>
</feature>
<organism evidence="3 4">
    <name type="scientific">Fructilactobacillus hinvesii</name>
    <dbReference type="NCBI Taxonomy" id="2940300"/>
    <lineage>
        <taxon>Bacteria</taxon>
        <taxon>Bacillati</taxon>
        <taxon>Bacillota</taxon>
        <taxon>Bacilli</taxon>
        <taxon>Lactobacillales</taxon>
        <taxon>Lactobacillaceae</taxon>
        <taxon>Fructilactobacillus</taxon>
    </lineage>
</organism>
<dbReference type="RefSeq" id="WP_252797042.1">
    <property type="nucleotide sequence ID" value="NZ_CP097118.1"/>
</dbReference>
<dbReference type="CDD" id="cd05005">
    <property type="entry name" value="SIS_PHI"/>
    <property type="match status" value="1"/>
</dbReference>
<dbReference type="Pfam" id="PF01380">
    <property type="entry name" value="SIS"/>
    <property type="match status" value="1"/>
</dbReference>
<comment type="similarity">
    <text evidence="1">Belongs to the SIS family. PHI subfamily.</text>
</comment>
<proteinExistence type="inferred from homology"/>
<sequence length="176" mass="18792">MWQTIIAELAHQDVAIEPAELEQLHQAPRIFVYGGGRSGLALRGLAMRLMQLGKMAYVVGETTTPAIQSGDLLIVASASGTTIGTVNIAKAAQQAGANVWLLTTTDVSPLADLAQQVTLLPGKSKNLVGEEQASVQPMGSLFEQSVWLFGDALTLAYMQFAGITEAEMRNRHANLE</sequence>